<dbReference type="SUPFAM" id="SSF82607">
    <property type="entry name" value="YbaB-like"/>
    <property type="match status" value="1"/>
</dbReference>
<dbReference type="HAMAP" id="MF_00274">
    <property type="entry name" value="DNA_YbaB_EbfC"/>
    <property type="match status" value="1"/>
</dbReference>
<dbReference type="STRING" id="1480694.DC28_08900"/>
<evidence type="ECO:0000313" key="4">
    <source>
        <dbReference type="Proteomes" id="UP000029692"/>
    </source>
</evidence>
<comment type="subunit">
    <text evidence="2">Homodimer.</text>
</comment>
<protein>
    <recommendedName>
        <fullName evidence="2">Nucleoid-associated protein DC28_08900</fullName>
    </recommendedName>
</protein>
<dbReference type="PIRSF" id="PIRSF004555">
    <property type="entry name" value="UCP004555"/>
    <property type="match status" value="1"/>
</dbReference>
<gene>
    <name evidence="3" type="ORF">DC28_08900</name>
</gene>
<dbReference type="Proteomes" id="UP000029692">
    <property type="component" value="Unassembled WGS sequence"/>
</dbReference>
<comment type="subcellular location">
    <subcellularLocation>
        <location evidence="2">Cytoplasm</location>
        <location evidence="2">Nucleoid</location>
    </subcellularLocation>
</comment>
<dbReference type="Gene3D" id="3.30.1310.10">
    <property type="entry name" value="Nucleoid-associated protein YbaB-like domain"/>
    <property type="match status" value="1"/>
</dbReference>
<dbReference type="PANTHER" id="PTHR33449:SF1">
    <property type="entry name" value="NUCLEOID-ASSOCIATED PROTEIN YBAB"/>
    <property type="match status" value="1"/>
</dbReference>
<accession>A0A098QWY9</accession>
<dbReference type="NCBIfam" id="TIGR00103">
    <property type="entry name" value="DNA_YbaB_EbfC"/>
    <property type="match status" value="1"/>
</dbReference>
<dbReference type="InterPro" id="IPR036894">
    <property type="entry name" value="YbaB-like_sf"/>
</dbReference>
<sequence length="103" mass="11154">MNPMDLFKNLSSIQKTLQESQEKLGTIRVVGTAGGDMVAVELSGTMELTGIKISPEAVDPEDVDMLQDLIVAAFRDANAKLKERLQQEAGSLGNDFPFLKGMV</sequence>
<dbReference type="PANTHER" id="PTHR33449">
    <property type="entry name" value="NUCLEOID-ASSOCIATED PROTEIN YBAB"/>
    <property type="match status" value="1"/>
</dbReference>
<dbReference type="AlphaFoldDB" id="A0A098QWY9"/>
<organism evidence="3 4">
    <name type="scientific">Spirochaeta lutea</name>
    <dbReference type="NCBI Taxonomy" id="1480694"/>
    <lineage>
        <taxon>Bacteria</taxon>
        <taxon>Pseudomonadati</taxon>
        <taxon>Spirochaetota</taxon>
        <taxon>Spirochaetia</taxon>
        <taxon>Spirochaetales</taxon>
        <taxon>Spirochaetaceae</taxon>
        <taxon>Spirochaeta</taxon>
    </lineage>
</organism>
<dbReference type="eggNOG" id="COG0718">
    <property type="taxonomic scope" value="Bacteria"/>
</dbReference>
<dbReference type="GO" id="GO:0003677">
    <property type="term" value="F:DNA binding"/>
    <property type="evidence" value="ECO:0007669"/>
    <property type="project" value="UniProtKB-UniRule"/>
</dbReference>
<comment type="function">
    <text evidence="2">Binds to DNA and alters its conformation. May be involved in regulation of gene expression, nucleoid organization and DNA protection.</text>
</comment>
<dbReference type="Pfam" id="PF02575">
    <property type="entry name" value="YbaB_DNA_bd"/>
    <property type="match status" value="1"/>
</dbReference>
<name>A0A098QWY9_9SPIO</name>
<keyword evidence="1 2" id="KW-0238">DNA-binding</keyword>
<proteinExistence type="inferred from homology"/>
<dbReference type="InterPro" id="IPR004401">
    <property type="entry name" value="YbaB/EbfC"/>
</dbReference>
<dbReference type="GO" id="GO:0043590">
    <property type="term" value="C:bacterial nucleoid"/>
    <property type="evidence" value="ECO:0007669"/>
    <property type="project" value="UniProtKB-UniRule"/>
</dbReference>
<dbReference type="OrthoDB" id="9795263at2"/>
<evidence type="ECO:0000313" key="3">
    <source>
        <dbReference type="EMBL" id="KGE71913.1"/>
    </source>
</evidence>
<dbReference type="EMBL" id="JNUP01000064">
    <property type="protein sequence ID" value="KGE71913.1"/>
    <property type="molecule type" value="Genomic_DNA"/>
</dbReference>
<comment type="similarity">
    <text evidence="2">Belongs to the YbaB/EbfC family.</text>
</comment>
<keyword evidence="2" id="KW-0963">Cytoplasm</keyword>
<dbReference type="GO" id="GO:0005829">
    <property type="term" value="C:cytosol"/>
    <property type="evidence" value="ECO:0007669"/>
    <property type="project" value="TreeGrafter"/>
</dbReference>
<keyword evidence="4" id="KW-1185">Reference proteome</keyword>
<evidence type="ECO:0000256" key="2">
    <source>
        <dbReference type="HAMAP-Rule" id="MF_00274"/>
    </source>
</evidence>
<comment type="caution">
    <text evidence="3">The sequence shown here is derived from an EMBL/GenBank/DDBJ whole genome shotgun (WGS) entry which is preliminary data.</text>
</comment>
<reference evidence="3 4" key="1">
    <citation type="submission" date="2014-05" db="EMBL/GenBank/DDBJ databases">
        <title>De novo Genome Sequence of Spirocheata sp.</title>
        <authorList>
            <person name="Shivani Y."/>
            <person name="Subhash Y."/>
            <person name="Tushar L."/>
            <person name="Sasikala C."/>
            <person name="Ramana C.V."/>
        </authorList>
    </citation>
    <scope>NUCLEOTIDE SEQUENCE [LARGE SCALE GENOMIC DNA]</scope>
    <source>
        <strain evidence="3 4">JC230</strain>
    </source>
</reference>
<evidence type="ECO:0000256" key="1">
    <source>
        <dbReference type="ARBA" id="ARBA00023125"/>
    </source>
</evidence>